<accession>A0ABY8S972</accession>
<organism evidence="1 2">
    <name type="scientific">Acinetobacter corruptisaponis</name>
    <dbReference type="NCBI Taxonomy" id="3045147"/>
    <lineage>
        <taxon>Bacteria</taxon>
        <taxon>Pseudomonadati</taxon>
        <taxon>Pseudomonadota</taxon>
        <taxon>Gammaproteobacteria</taxon>
        <taxon>Moraxellales</taxon>
        <taxon>Moraxellaceae</taxon>
        <taxon>Acinetobacter</taxon>
    </lineage>
</organism>
<evidence type="ECO:0008006" key="3">
    <source>
        <dbReference type="Google" id="ProtNLM"/>
    </source>
</evidence>
<protein>
    <recommendedName>
        <fullName evidence="3">DUF3800 domain-containing protein</fullName>
    </recommendedName>
</protein>
<gene>
    <name evidence="1" type="ORF">QLH32_01920</name>
</gene>
<evidence type="ECO:0000313" key="1">
    <source>
        <dbReference type="EMBL" id="WHP06249.1"/>
    </source>
</evidence>
<sequence length="204" mass="24074">MAKVVGSSRILTIACVLCPKEKTKHLNRIVTGFYKARKRPFSNELKSYDLSSKEKEQFIKQLLKLHIDHPDIKLISITVNKKRVKSKLRNDPNALYNYMVKTMLLDHLCRYKHIDFMPDSRCEKVNVGWNLEIYLKQMLAECAQLNDIENESLNIKPFDSRATKELQFIDFYAGLIWSKYEFKDTRIDQYLDIVTPSNELLFFE</sequence>
<dbReference type="EMBL" id="CP125669">
    <property type="protein sequence ID" value="WHP06249.1"/>
    <property type="molecule type" value="Genomic_DNA"/>
</dbReference>
<proteinExistence type="predicted"/>
<reference evidence="1 2" key="1">
    <citation type="submission" date="2023-05" db="EMBL/GenBank/DDBJ databases">
        <title>The complete genome of Acinetobacter sp. nov KCTC 92772.</title>
        <authorList>
            <person name="Zhou G."/>
        </authorList>
    </citation>
    <scope>NUCLEOTIDE SEQUENCE [LARGE SCALE GENOMIC DNA]</scope>
    <source>
        <strain evidence="1 2">KCTC 92772</strain>
    </source>
</reference>
<evidence type="ECO:0000313" key="2">
    <source>
        <dbReference type="Proteomes" id="UP001229836"/>
    </source>
</evidence>
<dbReference type="RefSeq" id="WP_283267823.1">
    <property type="nucleotide sequence ID" value="NZ_CP125669.1"/>
</dbReference>
<name>A0ABY8S972_9GAMM</name>
<dbReference type="Proteomes" id="UP001229836">
    <property type="component" value="Chromosome"/>
</dbReference>
<keyword evidence="2" id="KW-1185">Reference proteome</keyword>